<evidence type="ECO:0000313" key="2">
    <source>
        <dbReference type="Proteomes" id="UP000070544"/>
    </source>
</evidence>
<accession>A0A139AIZ6</accession>
<gene>
    <name evidence="1" type="ORF">M427DRAFT_55103</name>
</gene>
<dbReference type="EMBL" id="KQ965750">
    <property type="protein sequence ID" value="KXS16760.1"/>
    <property type="molecule type" value="Genomic_DNA"/>
</dbReference>
<organism evidence="1 2">
    <name type="scientific">Gonapodya prolifera (strain JEL478)</name>
    <name type="common">Monoblepharis prolifera</name>
    <dbReference type="NCBI Taxonomy" id="1344416"/>
    <lineage>
        <taxon>Eukaryota</taxon>
        <taxon>Fungi</taxon>
        <taxon>Fungi incertae sedis</taxon>
        <taxon>Chytridiomycota</taxon>
        <taxon>Chytridiomycota incertae sedis</taxon>
        <taxon>Monoblepharidomycetes</taxon>
        <taxon>Monoblepharidales</taxon>
        <taxon>Gonapodyaceae</taxon>
        <taxon>Gonapodya</taxon>
    </lineage>
</organism>
<keyword evidence="2" id="KW-1185">Reference proteome</keyword>
<protein>
    <submittedName>
        <fullName evidence="1">Uncharacterized protein</fullName>
    </submittedName>
</protein>
<reference evidence="1 2" key="1">
    <citation type="journal article" date="2015" name="Genome Biol. Evol.">
        <title>Phylogenomic analyses indicate that early fungi evolved digesting cell walls of algal ancestors of land plants.</title>
        <authorList>
            <person name="Chang Y."/>
            <person name="Wang S."/>
            <person name="Sekimoto S."/>
            <person name="Aerts A.L."/>
            <person name="Choi C."/>
            <person name="Clum A."/>
            <person name="LaButti K.M."/>
            <person name="Lindquist E.A."/>
            <person name="Yee Ngan C."/>
            <person name="Ohm R.A."/>
            <person name="Salamov A.A."/>
            <person name="Grigoriev I.V."/>
            <person name="Spatafora J.W."/>
            <person name="Berbee M.L."/>
        </authorList>
    </citation>
    <scope>NUCLEOTIDE SEQUENCE [LARGE SCALE GENOMIC DNA]</scope>
    <source>
        <strain evidence="1 2">JEL478</strain>
    </source>
</reference>
<dbReference type="Proteomes" id="UP000070544">
    <property type="component" value="Unassembled WGS sequence"/>
</dbReference>
<proteinExistence type="predicted"/>
<sequence length="58" mass="6121">MEQRVSVLVLFVFRLGAFDAAVASFSTCAALFSIDMISGSIAAQMAHFPSRGPPSTGR</sequence>
<name>A0A139AIZ6_GONPJ</name>
<evidence type="ECO:0000313" key="1">
    <source>
        <dbReference type="EMBL" id="KXS16760.1"/>
    </source>
</evidence>
<dbReference type="AlphaFoldDB" id="A0A139AIZ6"/>